<dbReference type="Pfam" id="PF16068">
    <property type="entry name" value="DUF4810"/>
    <property type="match status" value="1"/>
</dbReference>
<dbReference type="InterPro" id="IPR014508">
    <property type="entry name" value="UCP020555_TPR-like"/>
</dbReference>
<proteinExistence type="predicted"/>
<dbReference type="Proteomes" id="UP001500795">
    <property type="component" value="Unassembled WGS sequence"/>
</dbReference>
<reference evidence="3" key="1">
    <citation type="journal article" date="2019" name="Int. J. Syst. Evol. Microbiol.">
        <title>The Global Catalogue of Microorganisms (GCM) 10K type strain sequencing project: providing services to taxonomists for standard genome sequencing and annotation.</title>
        <authorList>
            <consortium name="The Broad Institute Genomics Platform"/>
            <consortium name="The Broad Institute Genome Sequencing Center for Infectious Disease"/>
            <person name="Wu L."/>
            <person name="Ma J."/>
        </authorList>
    </citation>
    <scope>NUCLEOTIDE SEQUENCE [LARGE SCALE GENOMIC DNA]</scope>
    <source>
        <strain evidence="3">JCM 17110</strain>
    </source>
</reference>
<feature type="signal peptide" evidence="1">
    <location>
        <begin position="1"/>
        <end position="22"/>
    </location>
</feature>
<evidence type="ECO:0000313" key="3">
    <source>
        <dbReference type="Proteomes" id="UP001500795"/>
    </source>
</evidence>
<dbReference type="PROSITE" id="PS51257">
    <property type="entry name" value="PROKAR_LIPOPROTEIN"/>
    <property type="match status" value="1"/>
</dbReference>
<feature type="chain" id="PRO_5045241332" evidence="1">
    <location>
        <begin position="23"/>
        <end position="119"/>
    </location>
</feature>
<comment type="caution">
    <text evidence="2">The sequence shown here is derived from an EMBL/GenBank/DDBJ whole genome shotgun (WGS) entry which is preliminary data.</text>
</comment>
<organism evidence="2 3">
    <name type="scientific">Zobellella aerophila</name>
    <dbReference type="NCBI Taxonomy" id="870480"/>
    <lineage>
        <taxon>Bacteria</taxon>
        <taxon>Pseudomonadati</taxon>
        <taxon>Pseudomonadota</taxon>
        <taxon>Gammaproteobacteria</taxon>
        <taxon>Aeromonadales</taxon>
        <taxon>Aeromonadaceae</taxon>
        <taxon>Zobellella</taxon>
    </lineage>
</organism>
<evidence type="ECO:0000313" key="2">
    <source>
        <dbReference type="EMBL" id="GAA3538139.1"/>
    </source>
</evidence>
<dbReference type="EMBL" id="BAABCX010000002">
    <property type="protein sequence ID" value="GAA3538139.1"/>
    <property type="molecule type" value="Genomic_DNA"/>
</dbReference>
<sequence>MTFFNKTSGLLLAAGLLAGCSAPTTLYQWDNYQPALYQYYQEDETGPEEQVAALEENIEQARARGTSVPPGLHAHLGLLYANTGREEEALNQFATEKALFPESAPFMDFLLKQGKERAQ</sequence>
<gene>
    <name evidence="2" type="ORF">GCM10022394_17190</name>
</gene>
<dbReference type="RefSeq" id="WP_344956950.1">
    <property type="nucleotide sequence ID" value="NZ_BAABCX010000002.1"/>
</dbReference>
<evidence type="ECO:0000256" key="1">
    <source>
        <dbReference type="SAM" id="SignalP"/>
    </source>
</evidence>
<accession>A0ABP6VM63</accession>
<dbReference type="PIRSF" id="PIRSF020555">
    <property type="entry name" value="UCP020555"/>
    <property type="match status" value="1"/>
</dbReference>
<keyword evidence="3" id="KW-1185">Reference proteome</keyword>
<name>A0ABP6VM63_9GAMM</name>
<protein>
    <submittedName>
        <fullName evidence="2">DUF4810 domain-containing protein</fullName>
    </submittedName>
</protein>
<keyword evidence="1" id="KW-0732">Signal</keyword>